<comment type="caution">
    <text evidence="10">The sequence shown here is derived from an EMBL/GenBank/DDBJ whole genome shotgun (WGS) entry which is preliminary data.</text>
</comment>
<evidence type="ECO:0000256" key="7">
    <source>
        <dbReference type="SAM" id="SignalP"/>
    </source>
</evidence>
<dbReference type="InterPro" id="IPR036881">
    <property type="entry name" value="Glyco_hydro_3_C_sf"/>
</dbReference>
<evidence type="ECO:0000313" key="11">
    <source>
        <dbReference type="Proteomes" id="UP000598971"/>
    </source>
</evidence>
<keyword evidence="6" id="KW-0326">Glycosidase</keyword>
<dbReference type="PRINTS" id="PR00133">
    <property type="entry name" value="GLHYDRLASE3"/>
</dbReference>
<dbReference type="RefSeq" id="WP_171609212.1">
    <property type="nucleotide sequence ID" value="NZ_WHPF01000014.1"/>
</dbReference>
<protein>
    <recommendedName>
        <fullName evidence="3">beta-glucosidase</fullName>
        <ecNumber evidence="3">3.2.1.21</ecNumber>
    </recommendedName>
</protein>
<dbReference type="Proteomes" id="UP000598971">
    <property type="component" value="Unassembled WGS sequence"/>
</dbReference>
<sequence length="777" mass="84764">MKSFSTTKKAIYLLLLLTTSTGSFAQSSSGTDFKTVKNTNGPTLGYSPASGVTIITDKGLQFKDLNKNGKLDAYEDWRLPADIRAKDLASKMTVEQIAGLMLYSAHQAIPANSRGFGAGTYNGKPIDSSGMQTYDISDQQKKFLKEDNLRHVLVTRVQSPEVAAKWNNNIQAFVEGLGFGIPANNSTDPRNAVVANAEYNIAAGGTISMWPESIGMAATFDPSIVQQFGQTAAQEYRALGIATALSPQVDLATEPRWSRFNGTFGENPALAADMARAYVDGFQTSSGIYEIKNGWGYHSVNAMVKHWPSGGPEEAGRDAHFAYGKFAVYPGNNFQTHLTPFIDGAFKLNGKTKTAAAVMPYYTISYNQDTKNGENVGNSYSKYIITDLLRNKYGYDGVVCTDWLITADEGKTPDIFMGKSWGVEKLSVAERHYKVLMAGVDQFGGNNAAGPVLEAYQMGVKEHGEAYMRSRFEQSAYRLLRNIFQVGLFENPYLDPTQSVKTVGNAEFMKAGYDAQLKSIVLLKNKNNVLPLAKNKTVYIPKRVVPAARDWFGNTTPERIEYPVNIDIVKKYFNVTEDPAKADMAIVFVKGPATGVGYSKEDRQKGGNGYVPISLQYGPYTATEAREQSMAAGDPVIDPTITNRSYKGKSITASNVSDLTSILDTKAAMNGKPVIVSMALSNPAIVAEFESKIDGLIVSFGVQDQALMDIISGAVAPSGLLPLQMPANMQTVETQQEDVPQDMKPHVDSEGHAYDFAYGLNWKGVINDARTAKYKKK</sequence>
<accession>A0A8J8FIJ7</accession>
<evidence type="ECO:0000256" key="1">
    <source>
        <dbReference type="ARBA" id="ARBA00000448"/>
    </source>
</evidence>
<dbReference type="InterPro" id="IPR017853">
    <property type="entry name" value="GH"/>
</dbReference>
<organism evidence="10 11">
    <name type="scientific">Limnovirga soli</name>
    <dbReference type="NCBI Taxonomy" id="2656915"/>
    <lineage>
        <taxon>Bacteria</taxon>
        <taxon>Pseudomonadati</taxon>
        <taxon>Bacteroidota</taxon>
        <taxon>Chitinophagia</taxon>
        <taxon>Chitinophagales</taxon>
        <taxon>Chitinophagaceae</taxon>
        <taxon>Limnovirga</taxon>
    </lineage>
</organism>
<evidence type="ECO:0000256" key="6">
    <source>
        <dbReference type="ARBA" id="ARBA00023295"/>
    </source>
</evidence>
<dbReference type="Gene3D" id="3.20.20.300">
    <property type="entry name" value="Glycoside hydrolase, family 3, N-terminal domain"/>
    <property type="match status" value="1"/>
</dbReference>
<name>A0A8J8FIJ7_9BACT</name>
<feature type="domain" description="Glycoside hydrolase family 3 C-terminal" evidence="9">
    <location>
        <begin position="520"/>
        <end position="761"/>
    </location>
</feature>
<dbReference type="EC" id="3.2.1.21" evidence="3"/>
<evidence type="ECO:0000259" key="8">
    <source>
        <dbReference type="Pfam" id="PF00933"/>
    </source>
</evidence>
<dbReference type="AlphaFoldDB" id="A0A8J8FIJ7"/>
<comment type="catalytic activity">
    <reaction evidence="1">
        <text>Hydrolysis of terminal, non-reducing beta-D-glucosyl residues with release of beta-D-glucose.</text>
        <dbReference type="EC" id="3.2.1.21"/>
    </reaction>
</comment>
<evidence type="ECO:0000256" key="4">
    <source>
        <dbReference type="ARBA" id="ARBA00022729"/>
    </source>
</evidence>
<feature type="domain" description="Glycoside hydrolase family 3 N-terminal" evidence="8">
    <location>
        <begin position="136"/>
        <end position="441"/>
    </location>
</feature>
<keyword evidence="5" id="KW-0378">Hydrolase</keyword>
<keyword evidence="11" id="KW-1185">Reference proteome</keyword>
<dbReference type="InterPro" id="IPR036962">
    <property type="entry name" value="Glyco_hydro_3_N_sf"/>
</dbReference>
<dbReference type="GO" id="GO:0008422">
    <property type="term" value="F:beta-glucosidase activity"/>
    <property type="evidence" value="ECO:0007669"/>
    <property type="project" value="UniProtKB-EC"/>
</dbReference>
<dbReference type="PANTHER" id="PTHR30620:SF16">
    <property type="entry name" value="LYSOSOMAL BETA GLUCOSIDASE"/>
    <property type="match status" value="1"/>
</dbReference>
<dbReference type="Pfam" id="PF00933">
    <property type="entry name" value="Glyco_hydro_3"/>
    <property type="match status" value="1"/>
</dbReference>
<comment type="similarity">
    <text evidence="2">Belongs to the glycosyl hydrolase 3 family.</text>
</comment>
<dbReference type="SUPFAM" id="SSF51445">
    <property type="entry name" value="(Trans)glycosidases"/>
    <property type="match status" value="1"/>
</dbReference>
<keyword evidence="4 7" id="KW-0732">Signal</keyword>
<dbReference type="SUPFAM" id="SSF52279">
    <property type="entry name" value="Beta-D-glucan exohydrolase, C-terminal domain"/>
    <property type="match status" value="1"/>
</dbReference>
<dbReference type="Pfam" id="PF01915">
    <property type="entry name" value="Glyco_hydro_3_C"/>
    <property type="match status" value="1"/>
</dbReference>
<proteinExistence type="inferred from homology"/>
<evidence type="ECO:0000256" key="5">
    <source>
        <dbReference type="ARBA" id="ARBA00022801"/>
    </source>
</evidence>
<dbReference type="EMBL" id="WHPF01000014">
    <property type="protein sequence ID" value="NNV57262.1"/>
    <property type="molecule type" value="Genomic_DNA"/>
</dbReference>
<dbReference type="PANTHER" id="PTHR30620">
    <property type="entry name" value="PERIPLASMIC BETA-GLUCOSIDASE-RELATED"/>
    <property type="match status" value="1"/>
</dbReference>
<dbReference type="InterPro" id="IPR002772">
    <property type="entry name" value="Glyco_hydro_3_C"/>
</dbReference>
<gene>
    <name evidence="10" type="ORF">GD597_17455</name>
</gene>
<evidence type="ECO:0000259" key="9">
    <source>
        <dbReference type="Pfam" id="PF01915"/>
    </source>
</evidence>
<dbReference type="GO" id="GO:0009251">
    <property type="term" value="P:glucan catabolic process"/>
    <property type="evidence" value="ECO:0007669"/>
    <property type="project" value="TreeGrafter"/>
</dbReference>
<feature type="chain" id="PRO_5035152646" description="beta-glucosidase" evidence="7">
    <location>
        <begin position="26"/>
        <end position="777"/>
    </location>
</feature>
<dbReference type="InterPro" id="IPR051915">
    <property type="entry name" value="Cellulose_Degrad_GH3"/>
</dbReference>
<evidence type="ECO:0000256" key="3">
    <source>
        <dbReference type="ARBA" id="ARBA00012744"/>
    </source>
</evidence>
<feature type="signal peptide" evidence="7">
    <location>
        <begin position="1"/>
        <end position="25"/>
    </location>
</feature>
<dbReference type="Gene3D" id="3.40.50.1700">
    <property type="entry name" value="Glycoside hydrolase family 3 C-terminal domain"/>
    <property type="match status" value="1"/>
</dbReference>
<dbReference type="InterPro" id="IPR001764">
    <property type="entry name" value="Glyco_hydro_3_N"/>
</dbReference>
<reference evidence="10" key="1">
    <citation type="submission" date="2019-10" db="EMBL/GenBank/DDBJ databases">
        <title>Draft genome sequence of Panacibacter sp. KCS-6.</title>
        <authorList>
            <person name="Yim K.J."/>
        </authorList>
    </citation>
    <scope>NUCLEOTIDE SEQUENCE</scope>
    <source>
        <strain evidence="10">KCS-6</strain>
    </source>
</reference>
<evidence type="ECO:0000313" key="10">
    <source>
        <dbReference type="EMBL" id="NNV57262.1"/>
    </source>
</evidence>
<evidence type="ECO:0000256" key="2">
    <source>
        <dbReference type="ARBA" id="ARBA00005336"/>
    </source>
</evidence>